<reference evidence="1 2" key="1">
    <citation type="submission" date="2021-02" db="EMBL/GenBank/DDBJ databases">
        <title>De Novo genome assembly of isolated myxobacteria.</title>
        <authorList>
            <person name="Stevens D.C."/>
        </authorList>
    </citation>
    <scope>NUCLEOTIDE SEQUENCE [LARGE SCALE GENOMIC DNA]</scope>
    <source>
        <strain evidence="2">SCPEA02</strain>
    </source>
</reference>
<name>A0ABX7P6H7_9BACT</name>
<dbReference type="RefSeq" id="WP_206727607.1">
    <property type="nucleotide sequence ID" value="NZ_CP071090.1"/>
</dbReference>
<accession>A0ABX7P6H7</accession>
<protein>
    <submittedName>
        <fullName evidence="1">Uncharacterized protein</fullName>
    </submittedName>
</protein>
<evidence type="ECO:0000313" key="1">
    <source>
        <dbReference type="EMBL" id="QSQ26057.1"/>
    </source>
</evidence>
<sequence length="326" mass="33542">MSLSRPNAVLTLSGRDFTAAEAALVRLHVHLGLAGAHDAVELTLWPASKLAEAAPGDTLAISLGNVDDEEAVWSGEVTSVLAGPDGTLLEGLAATVALSRARRSQTYVSQSVGDIVRDLASDVDVDEVEGTLQLEAYSVDNRRSLWTHVLELATLTGADVGASAEGGLRFVPVRSGAAEVDLRFGADLLAWKLGPGPSSTAPAVVASGAASDSGSDKWHWLQREPASGASGPVRVVPAFRTKDAADQLAQALTDRASRAALRGQLTVTGRPEVRPGTRIAVKDLPSGDPGPLRVLSVAHVLDAREGFTTTLTVESAGGGGSLGGLL</sequence>
<evidence type="ECO:0000313" key="2">
    <source>
        <dbReference type="Proteomes" id="UP000662747"/>
    </source>
</evidence>
<dbReference type="EMBL" id="CP071090">
    <property type="protein sequence ID" value="QSQ26057.1"/>
    <property type="molecule type" value="Genomic_DNA"/>
</dbReference>
<dbReference type="SUPFAM" id="SSF69279">
    <property type="entry name" value="Phage tail proteins"/>
    <property type="match status" value="1"/>
</dbReference>
<gene>
    <name evidence="1" type="ORF">JY651_14510</name>
</gene>
<organism evidence="1 2">
    <name type="scientific">Pyxidicoccus parkwayensis</name>
    <dbReference type="NCBI Taxonomy" id="2813578"/>
    <lineage>
        <taxon>Bacteria</taxon>
        <taxon>Pseudomonadati</taxon>
        <taxon>Myxococcota</taxon>
        <taxon>Myxococcia</taxon>
        <taxon>Myxococcales</taxon>
        <taxon>Cystobacterineae</taxon>
        <taxon>Myxococcaceae</taxon>
        <taxon>Pyxidicoccus</taxon>
    </lineage>
</organism>
<proteinExistence type="predicted"/>
<dbReference type="Proteomes" id="UP000662747">
    <property type="component" value="Chromosome"/>
</dbReference>
<keyword evidence="2" id="KW-1185">Reference proteome</keyword>